<dbReference type="Proteomes" id="UP000325003">
    <property type="component" value="Unassembled WGS sequence"/>
</dbReference>
<evidence type="ECO:0000313" key="3">
    <source>
        <dbReference type="Proteomes" id="UP000325003"/>
    </source>
</evidence>
<dbReference type="AlphaFoldDB" id="A0A5B1LD76"/>
<organism evidence="2 3">
    <name type="scientific">Nocardioides humilatus</name>
    <dbReference type="NCBI Taxonomy" id="2607660"/>
    <lineage>
        <taxon>Bacteria</taxon>
        <taxon>Bacillati</taxon>
        <taxon>Actinomycetota</taxon>
        <taxon>Actinomycetes</taxon>
        <taxon>Propionibacteriales</taxon>
        <taxon>Nocardioidaceae</taxon>
        <taxon>Nocardioides</taxon>
    </lineage>
</organism>
<dbReference type="EMBL" id="VUJV01000003">
    <property type="protein sequence ID" value="KAA1418693.1"/>
    <property type="molecule type" value="Genomic_DNA"/>
</dbReference>
<keyword evidence="3" id="KW-1185">Reference proteome</keyword>
<comment type="caution">
    <text evidence="2">The sequence shown here is derived from an EMBL/GenBank/DDBJ whole genome shotgun (WGS) entry which is preliminary data.</text>
</comment>
<reference evidence="2 3" key="2">
    <citation type="submission" date="2019-09" db="EMBL/GenBank/DDBJ databases">
        <authorList>
            <person name="Jin C."/>
        </authorList>
    </citation>
    <scope>NUCLEOTIDE SEQUENCE [LARGE SCALE GENOMIC DNA]</scope>
    <source>
        <strain evidence="2 3">BN130099</strain>
    </source>
</reference>
<evidence type="ECO:0000256" key="1">
    <source>
        <dbReference type="SAM" id="Phobius"/>
    </source>
</evidence>
<feature type="transmembrane region" description="Helical" evidence="1">
    <location>
        <begin position="40"/>
        <end position="60"/>
    </location>
</feature>
<keyword evidence="1" id="KW-1133">Transmembrane helix</keyword>
<keyword evidence="1" id="KW-0812">Transmembrane</keyword>
<keyword evidence="1" id="KW-0472">Membrane</keyword>
<accession>A0A5B1LD76</accession>
<reference evidence="2 3" key="1">
    <citation type="submission" date="2019-09" db="EMBL/GenBank/DDBJ databases">
        <title>Nocardioides panacisoli sp. nov., isolated from the soil of a ginseng field.</title>
        <authorList>
            <person name="Cho C."/>
        </authorList>
    </citation>
    <scope>NUCLEOTIDE SEQUENCE [LARGE SCALE GENOMIC DNA]</scope>
    <source>
        <strain evidence="2 3">BN130099</strain>
    </source>
</reference>
<feature type="transmembrane region" description="Helical" evidence="1">
    <location>
        <begin position="100"/>
        <end position="125"/>
    </location>
</feature>
<proteinExistence type="predicted"/>
<feature type="transmembrane region" description="Helical" evidence="1">
    <location>
        <begin position="67"/>
        <end position="88"/>
    </location>
</feature>
<evidence type="ECO:0000313" key="2">
    <source>
        <dbReference type="EMBL" id="KAA1418693.1"/>
    </source>
</evidence>
<gene>
    <name evidence="2" type="ORF">F0U44_09355</name>
</gene>
<feature type="transmembrane region" description="Helical" evidence="1">
    <location>
        <begin position="12"/>
        <end position="34"/>
    </location>
</feature>
<protein>
    <submittedName>
        <fullName evidence="2">Uncharacterized protein</fullName>
    </submittedName>
</protein>
<name>A0A5B1LD76_9ACTN</name>
<sequence length="180" mass="18356">MLILREVPRRGVRLSAGLAAIETTTALAIAHTAAGGELPAVPALGAVALTSYGAGVLVLRHRTPIRVVVPALVGLQAVLHAWLVVLVGSGHHTHGGSPDAFLGLSWPMVGAHLAAGLAAALAFALRRRAIQVILGWVDAATPQIPHRAHVATPAIAPRLLGRSSSAHPTRGPPPVLCVAA</sequence>
<dbReference type="RefSeq" id="WP_149728033.1">
    <property type="nucleotide sequence ID" value="NZ_VUJV01000003.1"/>
</dbReference>